<feature type="signal peptide" evidence="3">
    <location>
        <begin position="1"/>
        <end position="24"/>
    </location>
</feature>
<dbReference type="AlphaFoldDB" id="A0A174JK41"/>
<evidence type="ECO:0000256" key="2">
    <source>
        <dbReference type="PROSITE-ProRule" id="PRU00591"/>
    </source>
</evidence>
<dbReference type="EMBL" id="QTJW01000003">
    <property type="protein sequence ID" value="RGD71713.1"/>
    <property type="molecule type" value="Genomic_DNA"/>
</dbReference>
<proteinExistence type="predicted"/>
<feature type="repeat" description="Cell wall-binding" evidence="2">
    <location>
        <begin position="65"/>
        <end position="85"/>
    </location>
</feature>
<feature type="chain" id="PRO_5042332998" evidence="3">
    <location>
        <begin position="25"/>
        <end position="261"/>
    </location>
</feature>
<gene>
    <name evidence="5" type="ORF">DWX31_05390</name>
    <name evidence="6" type="ORF">DXC39_29100</name>
    <name evidence="4" type="ORF">ERS852407_04599</name>
</gene>
<dbReference type="RefSeq" id="WP_002603154.1">
    <property type="nucleotide sequence ID" value="NZ_CABIXC010000015.1"/>
</dbReference>
<reference evidence="8 9" key="2">
    <citation type="submission" date="2018-08" db="EMBL/GenBank/DDBJ databases">
        <title>A genome reference for cultivated species of the human gut microbiota.</title>
        <authorList>
            <person name="Zou Y."/>
            <person name="Xue W."/>
            <person name="Luo G."/>
        </authorList>
    </citation>
    <scope>NUCLEOTIDE SEQUENCE [LARGE SCALE GENOMIC DNA]</scope>
    <source>
        <strain evidence="5 8">AF19-13AC</strain>
        <strain evidence="6 9">TF05-11AC</strain>
    </source>
</reference>
<dbReference type="PROSITE" id="PS51170">
    <property type="entry name" value="CW"/>
    <property type="match status" value="1"/>
</dbReference>
<keyword evidence="3" id="KW-0732">Signal</keyword>
<dbReference type="Proteomes" id="UP000261023">
    <property type="component" value="Unassembled WGS sequence"/>
</dbReference>
<dbReference type="Gene3D" id="2.10.270.10">
    <property type="entry name" value="Cholin Binding"/>
    <property type="match status" value="1"/>
</dbReference>
<evidence type="ECO:0000256" key="3">
    <source>
        <dbReference type="SAM" id="SignalP"/>
    </source>
</evidence>
<name>A0A174JK41_9FIRM</name>
<evidence type="ECO:0000313" key="8">
    <source>
        <dbReference type="Proteomes" id="UP000261023"/>
    </source>
</evidence>
<dbReference type="Proteomes" id="UP000261257">
    <property type="component" value="Unassembled WGS sequence"/>
</dbReference>
<evidence type="ECO:0000313" key="6">
    <source>
        <dbReference type="EMBL" id="RGL94591.1"/>
    </source>
</evidence>
<dbReference type="InterPro" id="IPR018337">
    <property type="entry name" value="Cell_wall/Cho-bd_repeat"/>
</dbReference>
<dbReference type="OrthoDB" id="1901586at2"/>
<evidence type="ECO:0000313" key="4">
    <source>
        <dbReference type="EMBL" id="CUO97998.1"/>
    </source>
</evidence>
<reference evidence="4 7" key="1">
    <citation type="submission" date="2015-09" db="EMBL/GenBank/DDBJ databases">
        <authorList>
            <consortium name="Pathogen Informatics"/>
        </authorList>
    </citation>
    <scope>NUCLEOTIDE SEQUENCE [LARGE SCALE GENOMIC DNA]</scope>
    <source>
        <strain evidence="4 7">2789STDY5608850</strain>
    </source>
</reference>
<evidence type="ECO:0000313" key="9">
    <source>
        <dbReference type="Proteomes" id="UP000261257"/>
    </source>
</evidence>
<dbReference type="EMBL" id="CYZE01000015">
    <property type="protein sequence ID" value="CUO97998.1"/>
    <property type="molecule type" value="Genomic_DNA"/>
</dbReference>
<protein>
    <submittedName>
        <fullName evidence="4">Cell wall binding repeat-containing protein</fullName>
    </submittedName>
    <submittedName>
        <fullName evidence="5">Choline-binding protein</fullName>
    </submittedName>
</protein>
<accession>A0A174JK41</accession>
<evidence type="ECO:0000313" key="5">
    <source>
        <dbReference type="EMBL" id="RGD71713.1"/>
    </source>
</evidence>
<dbReference type="SUPFAM" id="SSF69360">
    <property type="entry name" value="Cell wall binding repeat"/>
    <property type="match status" value="1"/>
</dbReference>
<keyword evidence="1" id="KW-0677">Repeat</keyword>
<sequence length="261" mass="29246">MGKKWMTAVVAAALSVVMASSAFAGTWENQEGRWKYHNDDGSYAAAQWVEDQGTWYYVEQDGFMKTGWFQDGAGVWYYFDENTGAMVSGTTRNIGGTDYTFDGSGAWVQPQVRLNDGWNGTTYVNRLVGYQITLPDSYQAVSGNTVSLPEEAQYDMVASAPDGNSIIVTAIINMSELDGENWSDEELAYYFKYIYRSESDVIGASFNDLGFAKITLIQSEEGIADVYFKRCGSYVLMIETVFIPSRWQEIDDILHTMKIPN</sequence>
<evidence type="ECO:0000313" key="7">
    <source>
        <dbReference type="Proteomes" id="UP000095651"/>
    </source>
</evidence>
<dbReference type="EMBL" id="QSSQ01000050">
    <property type="protein sequence ID" value="RGL94591.1"/>
    <property type="molecule type" value="Genomic_DNA"/>
</dbReference>
<evidence type="ECO:0000256" key="1">
    <source>
        <dbReference type="ARBA" id="ARBA00022737"/>
    </source>
</evidence>
<dbReference type="Proteomes" id="UP000095651">
    <property type="component" value="Unassembled WGS sequence"/>
</dbReference>
<dbReference type="Pfam" id="PF19127">
    <property type="entry name" value="Choline_bind_3"/>
    <property type="match status" value="1"/>
</dbReference>
<organism evidence="4 7">
    <name type="scientific">Hungatella hathewayi</name>
    <dbReference type="NCBI Taxonomy" id="154046"/>
    <lineage>
        <taxon>Bacteria</taxon>
        <taxon>Bacillati</taxon>
        <taxon>Bacillota</taxon>
        <taxon>Clostridia</taxon>
        <taxon>Lachnospirales</taxon>
        <taxon>Lachnospiraceae</taxon>
        <taxon>Hungatella</taxon>
    </lineage>
</organism>